<organism evidence="2 3">
    <name type="scientific">Cryptolaemus montrouzieri</name>
    <dbReference type="NCBI Taxonomy" id="559131"/>
    <lineage>
        <taxon>Eukaryota</taxon>
        <taxon>Metazoa</taxon>
        <taxon>Ecdysozoa</taxon>
        <taxon>Arthropoda</taxon>
        <taxon>Hexapoda</taxon>
        <taxon>Insecta</taxon>
        <taxon>Pterygota</taxon>
        <taxon>Neoptera</taxon>
        <taxon>Endopterygota</taxon>
        <taxon>Coleoptera</taxon>
        <taxon>Polyphaga</taxon>
        <taxon>Cucujiformia</taxon>
        <taxon>Coccinelloidea</taxon>
        <taxon>Coccinellidae</taxon>
        <taxon>Scymninae</taxon>
        <taxon>Scymnini</taxon>
        <taxon>Cryptolaemus</taxon>
    </lineage>
</organism>
<feature type="non-terminal residue" evidence="2">
    <location>
        <position position="1"/>
    </location>
</feature>
<evidence type="ECO:0000313" key="2">
    <source>
        <dbReference type="EMBL" id="KAL3270141.1"/>
    </source>
</evidence>
<proteinExistence type="predicted"/>
<protein>
    <submittedName>
        <fullName evidence="2">Uncharacterized protein</fullName>
    </submittedName>
</protein>
<keyword evidence="3" id="KW-1185">Reference proteome</keyword>
<gene>
    <name evidence="2" type="ORF">HHI36_009199</name>
</gene>
<sequence length="91" mass="10308">RRNIGFLKKHKTEARTSGKKAFIKRQRLIVGDKSYSAEKLEEETTKSNGSARELKPTMKESSSTKQVEAKNQLKHSARIAGRQGRTFSESK</sequence>
<feature type="region of interest" description="Disordered" evidence="1">
    <location>
        <begin position="38"/>
        <end position="91"/>
    </location>
</feature>
<accession>A0ABD2MUP8</accession>
<dbReference type="Proteomes" id="UP001516400">
    <property type="component" value="Unassembled WGS sequence"/>
</dbReference>
<name>A0ABD2MUP8_9CUCU</name>
<evidence type="ECO:0000313" key="3">
    <source>
        <dbReference type="Proteomes" id="UP001516400"/>
    </source>
</evidence>
<reference evidence="2 3" key="1">
    <citation type="journal article" date="2021" name="BMC Biol.">
        <title>Horizontally acquired antibacterial genes associated with adaptive radiation of ladybird beetles.</title>
        <authorList>
            <person name="Li H.S."/>
            <person name="Tang X.F."/>
            <person name="Huang Y.H."/>
            <person name="Xu Z.Y."/>
            <person name="Chen M.L."/>
            <person name="Du X.Y."/>
            <person name="Qiu B.Y."/>
            <person name="Chen P.T."/>
            <person name="Zhang W."/>
            <person name="Slipinski A."/>
            <person name="Escalona H.E."/>
            <person name="Waterhouse R.M."/>
            <person name="Zwick A."/>
            <person name="Pang H."/>
        </authorList>
    </citation>
    <scope>NUCLEOTIDE SEQUENCE [LARGE SCALE GENOMIC DNA]</scope>
    <source>
        <strain evidence="2">SYSU2018</strain>
    </source>
</reference>
<comment type="caution">
    <text evidence="2">The sequence shown here is derived from an EMBL/GenBank/DDBJ whole genome shotgun (WGS) entry which is preliminary data.</text>
</comment>
<dbReference type="EMBL" id="JABFTP020000021">
    <property type="protein sequence ID" value="KAL3270141.1"/>
    <property type="molecule type" value="Genomic_DNA"/>
</dbReference>
<dbReference type="AlphaFoldDB" id="A0ABD2MUP8"/>
<evidence type="ECO:0000256" key="1">
    <source>
        <dbReference type="SAM" id="MobiDB-lite"/>
    </source>
</evidence>